<sequence length="140" mass="15670">MSISYLEYDDIVLINQMSIEQHGGNFVPPHNFLKEEGLLYTLESVGAEMFGAPLYPSIPDEAAIYMFNIISNHVFQDGNKRTGLEAALLFLKLNGHRLVSGETEADISPDELYHFTMAVAAGEHNLDAVRDWFAVHAKEK</sequence>
<dbReference type="PANTHER" id="PTHR39426:SF1">
    <property type="entry name" value="HOMOLOGY TO DEATH-ON-CURING PROTEIN OF PHAGE P1"/>
    <property type="match status" value="1"/>
</dbReference>
<dbReference type="EMBL" id="JACSIT010000037">
    <property type="protein sequence ID" value="MBC6992721.1"/>
    <property type="molecule type" value="Genomic_DNA"/>
</dbReference>
<dbReference type="AlphaFoldDB" id="A0A923PHB7"/>
<evidence type="ECO:0000313" key="3">
    <source>
        <dbReference type="Proteomes" id="UP000650081"/>
    </source>
</evidence>
<reference evidence="2" key="1">
    <citation type="submission" date="2020-08" db="EMBL/GenBank/DDBJ databases">
        <title>Lewinella bacteria from marine environments.</title>
        <authorList>
            <person name="Zhong Y."/>
        </authorList>
    </citation>
    <scope>NUCLEOTIDE SEQUENCE</scope>
    <source>
        <strain evidence="2">KCTC 42187</strain>
    </source>
</reference>
<feature type="domain" description="Fido" evidence="1">
    <location>
        <begin position="6"/>
        <end position="135"/>
    </location>
</feature>
<dbReference type="PROSITE" id="PS51459">
    <property type="entry name" value="FIDO"/>
    <property type="match status" value="1"/>
</dbReference>
<evidence type="ECO:0000313" key="2">
    <source>
        <dbReference type="EMBL" id="MBC6992721.1"/>
    </source>
</evidence>
<dbReference type="InterPro" id="IPR006440">
    <property type="entry name" value="Doc"/>
</dbReference>
<dbReference type="NCBIfam" id="TIGR01550">
    <property type="entry name" value="DOC_P1"/>
    <property type="match status" value="1"/>
</dbReference>
<dbReference type="InterPro" id="IPR053737">
    <property type="entry name" value="Type_II_TA_Toxin"/>
</dbReference>
<name>A0A923PHB7_9BACT</name>
<accession>A0A923PHB7</accession>
<organism evidence="2 3">
    <name type="scientific">Neolewinella lacunae</name>
    <dbReference type="NCBI Taxonomy" id="1517758"/>
    <lineage>
        <taxon>Bacteria</taxon>
        <taxon>Pseudomonadati</taxon>
        <taxon>Bacteroidota</taxon>
        <taxon>Saprospiria</taxon>
        <taxon>Saprospirales</taxon>
        <taxon>Lewinellaceae</taxon>
        <taxon>Neolewinella</taxon>
    </lineage>
</organism>
<dbReference type="SUPFAM" id="SSF140931">
    <property type="entry name" value="Fic-like"/>
    <property type="match status" value="1"/>
</dbReference>
<dbReference type="InterPro" id="IPR036597">
    <property type="entry name" value="Fido-like_dom_sf"/>
</dbReference>
<dbReference type="Pfam" id="PF02661">
    <property type="entry name" value="Fic"/>
    <property type="match status" value="1"/>
</dbReference>
<evidence type="ECO:0000259" key="1">
    <source>
        <dbReference type="PROSITE" id="PS51459"/>
    </source>
</evidence>
<keyword evidence="3" id="KW-1185">Reference proteome</keyword>
<dbReference type="RefSeq" id="WP_187464860.1">
    <property type="nucleotide sequence ID" value="NZ_JACSIT010000037.1"/>
</dbReference>
<comment type="caution">
    <text evidence="2">The sequence shown here is derived from an EMBL/GenBank/DDBJ whole genome shotgun (WGS) entry which is preliminary data.</text>
</comment>
<dbReference type="Gene3D" id="1.20.120.1870">
    <property type="entry name" value="Fic/DOC protein, Fido domain"/>
    <property type="match status" value="1"/>
</dbReference>
<dbReference type="PANTHER" id="PTHR39426">
    <property type="entry name" value="HOMOLOGY TO DEATH-ON-CURING PROTEIN OF PHAGE P1"/>
    <property type="match status" value="1"/>
</dbReference>
<dbReference type="GO" id="GO:0016301">
    <property type="term" value="F:kinase activity"/>
    <property type="evidence" value="ECO:0007669"/>
    <property type="project" value="InterPro"/>
</dbReference>
<gene>
    <name evidence="2" type="ORF">H9S92_00970</name>
</gene>
<dbReference type="InterPro" id="IPR003812">
    <property type="entry name" value="Fido"/>
</dbReference>
<dbReference type="Proteomes" id="UP000650081">
    <property type="component" value="Unassembled WGS sequence"/>
</dbReference>
<protein>
    <submittedName>
        <fullName evidence="2">Type II toxin-antitoxin system death-on-curing family toxin</fullName>
    </submittedName>
</protein>
<proteinExistence type="predicted"/>